<dbReference type="Gene3D" id="3.30.70.2970">
    <property type="entry name" value="Protein of unknown function (DUF541), domain 2"/>
    <property type="match status" value="1"/>
</dbReference>
<dbReference type="PANTHER" id="PTHR34387">
    <property type="entry name" value="SLR1258 PROTEIN"/>
    <property type="match status" value="1"/>
</dbReference>
<dbReference type="InterPro" id="IPR016907">
    <property type="entry name" value="UCP029033"/>
</dbReference>
<proteinExistence type="predicted"/>
<comment type="caution">
    <text evidence="2">The sequence shown here is derived from an EMBL/GenBank/DDBJ whole genome shotgun (WGS) entry which is preliminary data.</text>
</comment>
<evidence type="ECO:0000313" key="2">
    <source>
        <dbReference type="EMBL" id="GLR12871.1"/>
    </source>
</evidence>
<protein>
    <submittedName>
        <fullName evidence="2">SIMPL domain-containing protein</fullName>
    </submittedName>
</protein>
<keyword evidence="1" id="KW-0472">Membrane</keyword>
<sequence length="250" mass="26711">MSLSERPASGGLALGVSIALGLVLSAGILSYALDRVAGDKQSITVKGLAEKTVQADHARWAVVVRGQARTLPDAFADLRANQPKLLAFFKEQGFKDAQLSSGRQTYQVVYKRNEKEQQTAEVEGYVTEQTVLLSSNDVKSVEKAAGQIVMLQESGLPVSVSDPEFLVSKLEEVKMSLIASATRNARDRATEFAKTGDATVGAMKSATQGSFYILPAQGGGSDDDYGGAYDKSTIDKLARVVVTVQYGIKQ</sequence>
<keyword evidence="1" id="KW-0812">Transmembrane</keyword>
<dbReference type="RefSeq" id="WP_284196001.1">
    <property type="nucleotide sequence ID" value="NZ_BSOG01000002.1"/>
</dbReference>
<feature type="transmembrane region" description="Helical" evidence="1">
    <location>
        <begin position="12"/>
        <end position="33"/>
    </location>
</feature>
<dbReference type="Gene3D" id="3.30.110.170">
    <property type="entry name" value="Protein of unknown function (DUF541), domain 1"/>
    <property type="match status" value="1"/>
</dbReference>
<dbReference type="Proteomes" id="UP001156706">
    <property type="component" value="Unassembled WGS sequence"/>
</dbReference>
<dbReference type="EMBL" id="BSOG01000002">
    <property type="protein sequence ID" value="GLR12871.1"/>
    <property type="molecule type" value="Genomic_DNA"/>
</dbReference>
<dbReference type="InterPro" id="IPR007497">
    <property type="entry name" value="SIMPL/DUF541"/>
</dbReference>
<organism evidence="2 3">
    <name type="scientific">Chitinimonas prasina</name>
    <dbReference type="NCBI Taxonomy" id="1434937"/>
    <lineage>
        <taxon>Bacteria</taxon>
        <taxon>Pseudomonadati</taxon>
        <taxon>Pseudomonadota</taxon>
        <taxon>Betaproteobacteria</taxon>
        <taxon>Neisseriales</taxon>
        <taxon>Chitinibacteraceae</taxon>
        <taxon>Chitinimonas</taxon>
    </lineage>
</organism>
<name>A0ABQ5YHW1_9NEIS</name>
<dbReference type="PIRSF" id="PIRSF029033">
    <property type="entry name" value="UCP029033"/>
    <property type="match status" value="1"/>
</dbReference>
<keyword evidence="1" id="KW-1133">Transmembrane helix</keyword>
<dbReference type="Pfam" id="PF04402">
    <property type="entry name" value="SIMPL"/>
    <property type="match status" value="1"/>
</dbReference>
<gene>
    <name evidence="2" type="ORF">GCM10007907_16610</name>
</gene>
<evidence type="ECO:0000256" key="1">
    <source>
        <dbReference type="SAM" id="Phobius"/>
    </source>
</evidence>
<evidence type="ECO:0000313" key="3">
    <source>
        <dbReference type="Proteomes" id="UP001156706"/>
    </source>
</evidence>
<keyword evidence="3" id="KW-1185">Reference proteome</keyword>
<accession>A0ABQ5YHW1</accession>
<reference evidence="3" key="1">
    <citation type="journal article" date="2019" name="Int. J. Syst. Evol. Microbiol.">
        <title>The Global Catalogue of Microorganisms (GCM) 10K type strain sequencing project: providing services to taxonomists for standard genome sequencing and annotation.</title>
        <authorList>
            <consortium name="The Broad Institute Genomics Platform"/>
            <consortium name="The Broad Institute Genome Sequencing Center for Infectious Disease"/>
            <person name="Wu L."/>
            <person name="Ma J."/>
        </authorList>
    </citation>
    <scope>NUCLEOTIDE SEQUENCE [LARGE SCALE GENOMIC DNA]</scope>
    <source>
        <strain evidence="3">NBRC 110044</strain>
    </source>
</reference>
<dbReference type="InterPro" id="IPR052022">
    <property type="entry name" value="26kDa_periplasmic_antigen"/>
</dbReference>
<dbReference type="PANTHER" id="PTHR34387:SF2">
    <property type="entry name" value="SLR1258 PROTEIN"/>
    <property type="match status" value="1"/>
</dbReference>